<dbReference type="PANTHER" id="PTHR24421:SF63">
    <property type="entry name" value="SENSOR HISTIDINE KINASE DESK"/>
    <property type="match status" value="1"/>
</dbReference>
<evidence type="ECO:0000256" key="3">
    <source>
        <dbReference type="ARBA" id="ARBA00023012"/>
    </source>
</evidence>
<evidence type="ECO:0000256" key="4">
    <source>
        <dbReference type="SAM" id="Coils"/>
    </source>
</evidence>
<dbReference type="PaxDb" id="1198114-AciX9_0301"/>
<feature type="domain" description="Signal transduction histidine kinase subgroup 3 dimerisation and phosphoacceptor" evidence="6">
    <location>
        <begin position="192"/>
        <end position="258"/>
    </location>
</feature>
<evidence type="ECO:0000259" key="6">
    <source>
        <dbReference type="Pfam" id="PF07730"/>
    </source>
</evidence>
<name>E8WWP5_GRATM</name>
<keyword evidence="5" id="KW-0472">Membrane</keyword>
<dbReference type="OrthoDB" id="9797605at2"/>
<organism evidence="8">
    <name type="scientific">Granulicella tundricola (strain ATCC BAA-1859 / DSM 23138 / MP5ACTX9)</name>
    <dbReference type="NCBI Taxonomy" id="1198114"/>
    <lineage>
        <taxon>Bacteria</taxon>
        <taxon>Pseudomonadati</taxon>
        <taxon>Acidobacteriota</taxon>
        <taxon>Terriglobia</taxon>
        <taxon>Terriglobales</taxon>
        <taxon>Acidobacteriaceae</taxon>
        <taxon>Granulicella</taxon>
    </lineage>
</organism>
<feature type="transmembrane region" description="Helical" evidence="5">
    <location>
        <begin position="61"/>
        <end position="78"/>
    </location>
</feature>
<keyword evidence="3" id="KW-0902">Two-component regulatory system</keyword>
<keyword evidence="2 7" id="KW-0418">Kinase</keyword>
<dbReference type="Gene3D" id="1.20.5.1930">
    <property type="match status" value="1"/>
</dbReference>
<reference evidence="8" key="1">
    <citation type="submission" date="2011-01" db="EMBL/GenBank/DDBJ databases">
        <title>Complete sequence of chromosome of Acidobacterium sp. MP5ACTX9.</title>
        <authorList>
            <consortium name="US DOE Joint Genome Institute"/>
            <person name="Lucas S."/>
            <person name="Copeland A."/>
            <person name="Lapidus A."/>
            <person name="Cheng J.-F."/>
            <person name="Goodwin L."/>
            <person name="Pitluck S."/>
            <person name="Teshima H."/>
            <person name="Detter J.C."/>
            <person name="Han C."/>
            <person name="Tapia R."/>
            <person name="Land M."/>
            <person name="Hauser L."/>
            <person name="Kyrpides N."/>
            <person name="Ivanova N."/>
            <person name="Ovchinnikova G."/>
            <person name="Pagani I."/>
            <person name="Rawat S.R."/>
            <person name="Mannisto M."/>
            <person name="Haggblom M.M."/>
            <person name="Woyke T."/>
        </authorList>
    </citation>
    <scope>NUCLEOTIDE SEQUENCE [LARGE SCALE GENOMIC DNA]</scope>
    <source>
        <strain evidence="8">MP5ACTX9</strain>
    </source>
</reference>
<dbReference type="GO" id="GO:0046983">
    <property type="term" value="F:protein dimerization activity"/>
    <property type="evidence" value="ECO:0007669"/>
    <property type="project" value="InterPro"/>
</dbReference>
<proteinExistence type="predicted"/>
<keyword evidence="5" id="KW-0812">Transmembrane</keyword>
<dbReference type="PANTHER" id="PTHR24421">
    <property type="entry name" value="NITRATE/NITRITE SENSOR PROTEIN NARX-RELATED"/>
    <property type="match status" value="1"/>
</dbReference>
<dbReference type="RefSeq" id="WP_013578701.1">
    <property type="nucleotide sequence ID" value="NC_015064.1"/>
</dbReference>
<feature type="transmembrane region" description="Helical" evidence="5">
    <location>
        <begin position="107"/>
        <end position="128"/>
    </location>
</feature>
<keyword evidence="5" id="KW-1133">Transmembrane helix</keyword>
<feature type="transmembrane region" description="Helical" evidence="5">
    <location>
        <begin position="84"/>
        <end position="100"/>
    </location>
</feature>
<dbReference type="Pfam" id="PF07730">
    <property type="entry name" value="HisKA_3"/>
    <property type="match status" value="1"/>
</dbReference>
<evidence type="ECO:0000313" key="8">
    <source>
        <dbReference type="Proteomes" id="UP000000343"/>
    </source>
</evidence>
<dbReference type="SUPFAM" id="SSF55874">
    <property type="entry name" value="ATPase domain of HSP90 chaperone/DNA topoisomerase II/histidine kinase"/>
    <property type="match status" value="1"/>
</dbReference>
<dbReference type="InterPro" id="IPR036890">
    <property type="entry name" value="HATPase_C_sf"/>
</dbReference>
<dbReference type="InterPro" id="IPR050482">
    <property type="entry name" value="Sensor_HK_TwoCompSys"/>
</dbReference>
<dbReference type="eggNOG" id="COG4585">
    <property type="taxonomic scope" value="Bacteria"/>
</dbReference>
<dbReference type="EMBL" id="CP002480">
    <property type="protein sequence ID" value="ADW67373.1"/>
    <property type="molecule type" value="Genomic_DNA"/>
</dbReference>
<keyword evidence="4" id="KW-0175">Coiled coil</keyword>
<evidence type="ECO:0000313" key="7">
    <source>
        <dbReference type="EMBL" id="ADW67373.1"/>
    </source>
</evidence>
<keyword evidence="1" id="KW-0808">Transferase</keyword>
<evidence type="ECO:0000256" key="2">
    <source>
        <dbReference type="ARBA" id="ARBA00022777"/>
    </source>
</evidence>
<dbReference type="GO" id="GO:0000155">
    <property type="term" value="F:phosphorelay sensor kinase activity"/>
    <property type="evidence" value="ECO:0007669"/>
    <property type="project" value="InterPro"/>
</dbReference>
<sequence length="384" mass="41893">MAVRERVEGLELPGDLYGLGVARECEEKKHDGASYIWLAYSIFFFIEPIMRRDAGYWLRQGLIYVFFVGLYVAYVEFIATRVRIGILIAFFVLGIFTMPANPGASCFFIYVAAMLPFSVASLPVLLGTMVVESGTMAIEGYLLPGNRINYIITGFFTVVVGVSNIFVAQQKRADRKLRRAQEENVELAAVAERERIARDLHDVLGHTLSVIVLKAELAGRLMGRDDVRAAVEIAEVEKTARTALAEVREAIGGYRAKGLSAEVEQARVTLDAAGVVLECDSAPPSLRPKEETVLSLAVREAVTNIVRHAGATRCTLRFGRTADGFDLMELTDDGSAGGAVREGNGLRGMRERVVGLGGRLSVEWEAGTRLVVEIPHTPVTGVGQ</sequence>
<feature type="transmembrane region" description="Helical" evidence="5">
    <location>
        <begin position="148"/>
        <end position="168"/>
    </location>
</feature>
<dbReference type="CDD" id="cd16917">
    <property type="entry name" value="HATPase_UhpB-NarQ-NarX-like"/>
    <property type="match status" value="1"/>
</dbReference>
<dbReference type="AlphaFoldDB" id="E8WWP5"/>
<dbReference type="HOGENOM" id="CLU_000445_20_8_0"/>
<gene>
    <name evidence="7" type="ordered locus">AciX9_0301</name>
</gene>
<dbReference type="GO" id="GO:0016020">
    <property type="term" value="C:membrane"/>
    <property type="evidence" value="ECO:0007669"/>
    <property type="project" value="InterPro"/>
</dbReference>
<dbReference type="InterPro" id="IPR011712">
    <property type="entry name" value="Sig_transdc_His_kin_sub3_dim/P"/>
</dbReference>
<keyword evidence="8" id="KW-1185">Reference proteome</keyword>
<dbReference type="Gene3D" id="3.30.565.10">
    <property type="entry name" value="Histidine kinase-like ATPase, C-terminal domain"/>
    <property type="match status" value="1"/>
</dbReference>
<dbReference type="KEGG" id="acm:AciX9_0301"/>
<protein>
    <submittedName>
        <fullName evidence="7">Integral membrane sensor signal transduction histidine kinase</fullName>
    </submittedName>
</protein>
<evidence type="ECO:0000256" key="5">
    <source>
        <dbReference type="SAM" id="Phobius"/>
    </source>
</evidence>
<feature type="coiled-coil region" evidence="4">
    <location>
        <begin position="170"/>
        <end position="197"/>
    </location>
</feature>
<dbReference type="Proteomes" id="UP000000343">
    <property type="component" value="Chromosome"/>
</dbReference>
<evidence type="ECO:0000256" key="1">
    <source>
        <dbReference type="ARBA" id="ARBA00022679"/>
    </source>
</evidence>
<dbReference type="STRING" id="1198114.AciX9_0301"/>
<accession>E8WWP5</accession>